<evidence type="ECO:0000256" key="6">
    <source>
        <dbReference type="ARBA" id="ARBA00037858"/>
    </source>
</evidence>
<evidence type="ECO:0000256" key="12">
    <source>
        <dbReference type="ARBA" id="ARBA00049874"/>
    </source>
</evidence>
<evidence type="ECO:0000256" key="2">
    <source>
        <dbReference type="ARBA" id="ARBA00004648"/>
    </source>
</evidence>
<comment type="subunit">
    <text evidence="16">Homodimer. Interacts with APP.</text>
</comment>
<evidence type="ECO:0000256" key="16">
    <source>
        <dbReference type="ARBA" id="ARBA00049996"/>
    </source>
</evidence>
<evidence type="ECO:0000256" key="8">
    <source>
        <dbReference type="ARBA" id="ARBA00039647"/>
    </source>
</evidence>
<dbReference type="GO" id="GO:0031902">
    <property type="term" value="C:late endosome membrane"/>
    <property type="evidence" value="ECO:0007669"/>
    <property type="project" value="UniProtKB-SubCell"/>
</dbReference>
<evidence type="ECO:0000256" key="1">
    <source>
        <dbReference type="ARBA" id="ARBA00004227"/>
    </source>
</evidence>
<feature type="domain" description="PLD phosphodiesterase" evidence="18">
    <location>
        <begin position="38"/>
        <end position="64"/>
    </location>
</feature>
<dbReference type="PROSITE" id="PS50035">
    <property type="entry name" value="PLD"/>
    <property type="match status" value="1"/>
</dbReference>
<evidence type="ECO:0000256" key="9">
    <source>
        <dbReference type="ARBA" id="ARBA00041681"/>
    </source>
</evidence>
<evidence type="ECO:0000256" key="7">
    <source>
        <dbReference type="ARBA" id="ARBA00039059"/>
    </source>
</evidence>
<keyword evidence="3" id="KW-0540">Nuclease</keyword>
<comment type="catalytic activity">
    <reaction evidence="15">
        <text>an (R,S)-glycero-3-phospho-(3'-acyl-1'-glycerol) + a 1-acyl-sn-glycerol = a 3-acyl-sn-glycero-1-phospho-(3'-acyl-1'-sn-glycerol) + glycerol</text>
        <dbReference type="Rhea" id="RHEA:82563"/>
        <dbReference type="ChEBI" id="CHEBI:17754"/>
        <dbReference type="ChEBI" id="CHEBI:64683"/>
        <dbReference type="ChEBI" id="CHEBI:77717"/>
        <dbReference type="ChEBI" id="CHEBI:232393"/>
    </reaction>
    <physiologicalReaction direction="left-to-right" evidence="15">
        <dbReference type="Rhea" id="RHEA:82564"/>
    </physiologicalReaction>
</comment>
<dbReference type="EC" id="3.1.16.1" evidence="7"/>
<sequence>MRSFLLSLAALRDNHTHSDIQVKLFVVPADEAQARIPYARVNHNKYMVTERAVYIGTSNWSGSYFTETAGTSLLVTQNGHDGLRSQLEDVFLRDWNSLYSHNLDTAADSVGNACRLL</sequence>
<comment type="catalytic activity">
    <reaction evidence="14">
        <text>a 5'-end 5'-phospho-2'-deoxyribonucleotide in single-stranded DNA + H2O = a 5'-end 5'-dephospho-2'-deoxyribonucleotide in single-stranded DNA + phosphate</text>
        <dbReference type="Rhea" id="RHEA:82335"/>
        <dbReference type="Rhea" id="RHEA-COMP:19868"/>
        <dbReference type="Rhea" id="RHEA-COMP:19869"/>
        <dbReference type="ChEBI" id="CHEBI:15377"/>
        <dbReference type="ChEBI" id="CHEBI:43474"/>
        <dbReference type="ChEBI" id="CHEBI:136412"/>
        <dbReference type="ChEBI" id="CHEBI:136416"/>
    </reaction>
    <physiologicalReaction direction="left-to-right" evidence="14">
        <dbReference type="Rhea" id="RHEA:82336"/>
    </physiologicalReaction>
</comment>
<proteinExistence type="predicted"/>
<evidence type="ECO:0000313" key="19">
    <source>
        <dbReference type="EMBL" id="ERE50883.1"/>
    </source>
</evidence>
<dbReference type="GO" id="GO:0005789">
    <property type="term" value="C:endoplasmic reticulum membrane"/>
    <property type="evidence" value="ECO:0007669"/>
    <property type="project" value="UniProtKB-SubCell"/>
</dbReference>
<evidence type="ECO:0000256" key="11">
    <source>
        <dbReference type="ARBA" id="ARBA00049873"/>
    </source>
</evidence>
<evidence type="ECO:0000256" key="13">
    <source>
        <dbReference type="ARBA" id="ARBA00049884"/>
    </source>
</evidence>
<protein>
    <recommendedName>
        <fullName evidence="8">5'-3' exonuclease PLD3</fullName>
        <ecNumber evidence="7">3.1.16.1</ecNumber>
    </recommendedName>
    <alternativeName>
        <fullName evidence="17">(S,S)-bis(monoacylglycero)phosphate synthase PLD3</fullName>
    </alternativeName>
    <alternativeName>
        <fullName evidence="9">Phospholipase D3</fullName>
    </alternativeName>
</protein>
<evidence type="ECO:0000256" key="14">
    <source>
        <dbReference type="ARBA" id="ARBA00049916"/>
    </source>
</evidence>
<evidence type="ECO:0000256" key="4">
    <source>
        <dbReference type="ARBA" id="ARBA00035759"/>
    </source>
</evidence>
<comment type="catalytic activity">
    <reaction evidence="10">
        <text>3-lyso-sn-glycero-1-phospho-(3'-(9Z-octadecenoyl)-1'-sn-glycerol) + 1-(9Z-octadecenoyl)-sn-glycerol = 3-(9Z-octadecenoyl)-sn-glycero-1-phospho-(3'-(9Z-octadecenoyl)-1'-sn-glycerol) + glycerol</text>
        <dbReference type="Rhea" id="RHEA:82567"/>
        <dbReference type="ChEBI" id="CHEBI:17754"/>
        <dbReference type="ChEBI" id="CHEBI:75757"/>
        <dbReference type="ChEBI" id="CHEBI:139150"/>
        <dbReference type="ChEBI" id="CHEBI:232394"/>
    </reaction>
    <physiologicalReaction direction="left-to-right" evidence="10">
        <dbReference type="Rhea" id="RHEA:82568"/>
    </physiologicalReaction>
</comment>
<comment type="catalytic activity">
    <reaction evidence="12">
        <text>a 5'-end 5'-dephospho-2'-deoxyribonucleotidyl-2'-deoxyribonucleotide in single-stranded DNA + H2O = a 5'-end dephospho-2'-deoxyribonucleoside in single-stranded DNA + a 2'-deoxyribonucleoside 3'-phosphate + H(+)</text>
        <dbReference type="Rhea" id="RHEA:81379"/>
        <dbReference type="Rhea" id="RHEA-COMP:19701"/>
        <dbReference type="Rhea" id="RHEA-COMP:19702"/>
        <dbReference type="ChEBI" id="CHEBI:15377"/>
        <dbReference type="ChEBI" id="CHEBI:15378"/>
        <dbReference type="ChEBI" id="CHEBI:131705"/>
        <dbReference type="ChEBI" id="CHEBI:136416"/>
        <dbReference type="ChEBI" id="CHEBI:231873"/>
    </reaction>
    <physiologicalReaction direction="left-to-right" evidence="12">
        <dbReference type="Rhea" id="RHEA:81380"/>
    </physiologicalReaction>
</comment>
<evidence type="ECO:0000313" key="20">
    <source>
        <dbReference type="Proteomes" id="UP000030759"/>
    </source>
</evidence>
<dbReference type="SMART" id="SM00155">
    <property type="entry name" value="PLDc"/>
    <property type="match status" value="1"/>
</dbReference>
<evidence type="ECO:0000256" key="17">
    <source>
        <dbReference type="ARBA" id="ARBA00050052"/>
    </source>
</evidence>
<name>A0A061HXK9_CRIGR</name>
<dbReference type="InterPro" id="IPR050874">
    <property type="entry name" value="Diverse_PLD-related"/>
</dbReference>
<evidence type="ECO:0000256" key="3">
    <source>
        <dbReference type="ARBA" id="ARBA00022839"/>
    </source>
</evidence>
<dbReference type="GO" id="GO:0043202">
    <property type="term" value="C:lysosomal lumen"/>
    <property type="evidence" value="ECO:0007669"/>
    <property type="project" value="UniProtKB-SubCell"/>
</dbReference>
<dbReference type="InterPro" id="IPR001736">
    <property type="entry name" value="PLipase_D/transphosphatidylase"/>
</dbReference>
<dbReference type="AlphaFoldDB" id="A0A061HXK9"/>
<dbReference type="GO" id="GO:0031901">
    <property type="term" value="C:early endosome membrane"/>
    <property type="evidence" value="ECO:0007669"/>
    <property type="project" value="UniProtKB-SubCell"/>
</dbReference>
<dbReference type="SUPFAM" id="SSF56024">
    <property type="entry name" value="Phospholipase D/nuclease"/>
    <property type="match status" value="1"/>
</dbReference>
<dbReference type="PANTHER" id="PTHR10185:SF16">
    <property type="entry name" value="5'-3' EXONUCLEASE PLD3"/>
    <property type="match status" value="1"/>
</dbReference>
<accession>A0A061HXK9</accession>
<keyword evidence="19" id="KW-0378">Hydrolase</keyword>
<comment type="catalytic activity">
    <reaction evidence="13">
        <text>a 5'-end 5'-dephospho-ribonucleotidyl-ribonucleotide-RNA + H2O = a ribonucleoside 3'-phosphate + a 5'-end dephospho-ribonucleoside-RNA + H(+)</text>
        <dbReference type="Rhea" id="RHEA:81375"/>
        <dbReference type="Rhea" id="RHEA-COMP:13936"/>
        <dbReference type="Rhea" id="RHEA-COMP:19670"/>
        <dbReference type="ChEBI" id="CHEBI:13197"/>
        <dbReference type="ChEBI" id="CHEBI:15377"/>
        <dbReference type="ChEBI" id="CHEBI:15378"/>
        <dbReference type="ChEBI" id="CHEBI:138284"/>
        <dbReference type="ChEBI" id="CHEBI:231871"/>
    </reaction>
    <physiologicalReaction direction="left-to-right" evidence="13">
        <dbReference type="Rhea" id="RHEA:81376"/>
    </physiologicalReaction>
</comment>
<keyword evidence="3" id="KW-0269">Exonuclease</keyword>
<dbReference type="EMBL" id="KE688747">
    <property type="protein sequence ID" value="ERE50883.1"/>
    <property type="molecule type" value="Genomic_DNA"/>
</dbReference>
<evidence type="ECO:0000256" key="10">
    <source>
        <dbReference type="ARBA" id="ARBA00049871"/>
    </source>
</evidence>
<evidence type="ECO:0000256" key="15">
    <source>
        <dbReference type="ARBA" id="ARBA00049926"/>
    </source>
</evidence>
<reference evidence="20" key="1">
    <citation type="journal article" date="2013" name="Nat. Biotechnol.">
        <title>Chinese hamster genome sequenced from sorted chromosomes.</title>
        <authorList>
            <person name="Brinkrolf K."/>
            <person name="Rupp O."/>
            <person name="Laux H."/>
            <person name="Kollin F."/>
            <person name="Ernst W."/>
            <person name="Linke B."/>
            <person name="Kofler R."/>
            <person name="Romand S."/>
            <person name="Hesse F."/>
            <person name="Budach W.E."/>
            <person name="Galosy S."/>
            <person name="Muller D."/>
            <person name="Noll T."/>
            <person name="Wienberg J."/>
            <person name="Jostock T."/>
            <person name="Leonard M."/>
            <person name="Grillari J."/>
            <person name="Tauch A."/>
            <person name="Goesmann A."/>
            <person name="Helk B."/>
            <person name="Mott J.E."/>
            <person name="Puhler A."/>
            <person name="Borth N."/>
        </authorList>
    </citation>
    <scope>NUCLEOTIDE SEQUENCE [LARGE SCALE GENOMIC DNA]</scope>
    <source>
        <strain evidence="20">17A/GY</strain>
    </source>
</reference>
<comment type="subcellular location">
    <subcellularLocation>
        <location evidence="6">Early endosome membrane</location>
        <topology evidence="6">Single-pass type II membrane protein</topology>
    </subcellularLocation>
    <subcellularLocation>
        <location evidence="2">Endoplasmic reticulum membrane</location>
        <topology evidence="2">Single-pass type II membrane protein</topology>
    </subcellularLocation>
    <subcellularLocation>
        <location evidence="5">Late endosome membrane</location>
        <topology evidence="5">Single-pass type II membrane protein</topology>
    </subcellularLocation>
    <subcellularLocation>
        <location evidence="1">Lysosome lumen</location>
    </subcellularLocation>
</comment>
<dbReference type="PANTHER" id="PTHR10185">
    <property type="entry name" value="PHOSPHOLIPASE D - RELATED"/>
    <property type="match status" value="1"/>
</dbReference>
<dbReference type="Proteomes" id="UP000030759">
    <property type="component" value="Unassembled WGS sequence"/>
</dbReference>
<dbReference type="GO" id="GO:0004527">
    <property type="term" value="F:exonuclease activity"/>
    <property type="evidence" value="ECO:0007669"/>
    <property type="project" value="UniProtKB-KW"/>
</dbReference>
<evidence type="ECO:0000259" key="18">
    <source>
        <dbReference type="PROSITE" id="PS50035"/>
    </source>
</evidence>
<evidence type="ECO:0000256" key="5">
    <source>
        <dbReference type="ARBA" id="ARBA00037797"/>
    </source>
</evidence>
<organism evidence="19 20">
    <name type="scientific">Cricetulus griseus</name>
    <name type="common">Chinese hamster</name>
    <name type="synonym">Cricetulus barabensis griseus</name>
    <dbReference type="NCBI Taxonomy" id="10029"/>
    <lineage>
        <taxon>Eukaryota</taxon>
        <taxon>Metazoa</taxon>
        <taxon>Chordata</taxon>
        <taxon>Craniata</taxon>
        <taxon>Vertebrata</taxon>
        <taxon>Euteleostomi</taxon>
        <taxon>Mammalia</taxon>
        <taxon>Eutheria</taxon>
        <taxon>Euarchontoglires</taxon>
        <taxon>Glires</taxon>
        <taxon>Rodentia</taxon>
        <taxon>Myomorpha</taxon>
        <taxon>Muroidea</taxon>
        <taxon>Cricetidae</taxon>
        <taxon>Cricetinae</taxon>
        <taxon>Cricetulus</taxon>
    </lineage>
</organism>
<dbReference type="Gene3D" id="3.30.870.10">
    <property type="entry name" value="Endonuclease Chain A"/>
    <property type="match status" value="1"/>
</dbReference>
<gene>
    <name evidence="19" type="ORF">H671_21412</name>
</gene>
<comment type="catalytic activity">
    <reaction evidence="4">
        <text>Exonucleolytic cleavage in the 5'- to 3'-direction to yield nucleoside 3'-phosphates.</text>
        <dbReference type="EC" id="3.1.16.1"/>
    </reaction>
</comment>
<comment type="catalytic activity">
    <reaction evidence="11">
        <text>a ribonucleoside 3'-phosphate-2'-3'-cyclophospho-GMP + H2O = a ribonucleoside 3'-phosphate + 2',3'-cyclophospho-GMP + H(+)</text>
        <dbReference type="Rhea" id="RHEA:81319"/>
        <dbReference type="ChEBI" id="CHEBI:13197"/>
        <dbReference type="ChEBI" id="CHEBI:15377"/>
        <dbReference type="ChEBI" id="CHEBI:15378"/>
        <dbReference type="ChEBI" id="CHEBI:60837"/>
        <dbReference type="ChEBI" id="CHEBI:231870"/>
    </reaction>
    <physiologicalReaction direction="left-to-right" evidence="11">
        <dbReference type="Rhea" id="RHEA:81320"/>
    </physiologicalReaction>
</comment>